<dbReference type="InterPro" id="IPR014710">
    <property type="entry name" value="RmlC-like_jellyroll"/>
</dbReference>
<accession>A0A4S5CWE5</accession>
<dbReference type="Gene3D" id="2.60.120.10">
    <property type="entry name" value="Jelly Rolls"/>
    <property type="match status" value="1"/>
</dbReference>
<proteinExistence type="predicted"/>
<name>A0A4S5CWE5_9ACTN</name>
<dbReference type="InterPro" id="IPR011051">
    <property type="entry name" value="RmlC_Cupin_sf"/>
</dbReference>
<evidence type="ECO:0000313" key="2">
    <source>
        <dbReference type="Proteomes" id="UP000305282"/>
    </source>
</evidence>
<dbReference type="Proteomes" id="UP000305282">
    <property type="component" value="Unassembled WGS sequence"/>
</dbReference>
<evidence type="ECO:0000313" key="1">
    <source>
        <dbReference type="EMBL" id="THJ48178.1"/>
    </source>
</evidence>
<dbReference type="OrthoDB" id="160522at2"/>
<organism evidence="1 2">
    <name type="scientific">Candidatus Frankia alpina</name>
    <dbReference type="NCBI Taxonomy" id="2699483"/>
    <lineage>
        <taxon>Bacteria</taxon>
        <taxon>Bacillati</taxon>
        <taxon>Actinomycetota</taxon>
        <taxon>Actinomycetes</taxon>
        <taxon>Frankiales</taxon>
        <taxon>Frankiaceae</taxon>
        <taxon>Frankia</taxon>
    </lineage>
</organism>
<dbReference type="EMBL" id="SSXH01000665">
    <property type="protein sequence ID" value="THJ48178.1"/>
    <property type="molecule type" value="Genomic_DNA"/>
</dbReference>
<reference evidence="1 2" key="1">
    <citation type="submission" date="2019-04" db="EMBL/GenBank/DDBJ databases">
        <title>Draft genome sequences for three unisolated Alnus-infective Frankia Sp+ strains, AgTrS, AiOr and AvVan, the first sequenced Frankia strains able to sporulate in-planta.</title>
        <authorList>
            <person name="Bethencourt L."/>
            <person name="Vautrin F."/>
            <person name="Taib N."/>
            <person name="Dubost A."/>
            <person name="Castro-Garcia L."/>
            <person name="Imbaud O."/>
            <person name="Abrouk D."/>
            <person name="Fournier P."/>
            <person name="Briolay J."/>
            <person name="Nguyen A."/>
            <person name="Normand P."/>
            <person name="Fernandez M.P."/>
            <person name="Brochier-Armanet C."/>
            <person name="Herrera-Belaroussi A."/>
        </authorList>
    </citation>
    <scope>NUCLEOTIDE SEQUENCE [LARGE SCALE GENOMIC DNA]</scope>
    <source>
        <strain evidence="1 2">AvVan</strain>
    </source>
</reference>
<comment type="caution">
    <text evidence="1">The sequence shown here is derived from an EMBL/GenBank/DDBJ whole genome shotgun (WGS) entry which is preliminary data.</text>
</comment>
<gene>
    <name evidence="1" type="ORF">E7Y31_19400</name>
</gene>
<protein>
    <submittedName>
        <fullName evidence="1">Cupin</fullName>
    </submittedName>
</protein>
<dbReference type="SUPFAM" id="SSF51182">
    <property type="entry name" value="RmlC-like cupins"/>
    <property type="match status" value="1"/>
</dbReference>
<dbReference type="AlphaFoldDB" id="A0A4S5CWE5"/>
<dbReference type="RefSeq" id="WP_136449284.1">
    <property type="nucleotide sequence ID" value="NZ_SSXH01000665.1"/>
</dbReference>
<keyword evidence="2" id="KW-1185">Reference proteome</keyword>
<sequence length="124" mass="13224">MPTFIEKPTVVEAAGNLPKIIREYVGGVNTGTRSLSIAHMSSPGGWTEPGQRPEFDEYTVVLRGAVTVEHVDGIIEVAAGQAVHTAAGEWVRYSTRGADGADYISVCLPAFLPETVHRDGDGDE</sequence>